<dbReference type="Pfam" id="PF03935">
    <property type="entry name" value="SKN1_KRE6_Sbg1"/>
    <property type="match status" value="1"/>
</dbReference>
<evidence type="ECO:0000256" key="2">
    <source>
        <dbReference type="ARBA" id="ARBA00023136"/>
    </source>
</evidence>
<dbReference type="GO" id="GO:0015926">
    <property type="term" value="F:glucosidase activity"/>
    <property type="evidence" value="ECO:0007669"/>
    <property type="project" value="TreeGrafter"/>
</dbReference>
<dbReference type="OrthoDB" id="412647at2759"/>
<evidence type="ECO:0000256" key="6">
    <source>
        <dbReference type="SAM" id="Phobius"/>
    </source>
</evidence>
<dbReference type="GO" id="GO:0005789">
    <property type="term" value="C:endoplasmic reticulum membrane"/>
    <property type="evidence" value="ECO:0007669"/>
    <property type="project" value="TreeGrafter"/>
</dbReference>
<evidence type="ECO:0000256" key="4">
    <source>
        <dbReference type="ARBA" id="ARBA00023316"/>
    </source>
</evidence>
<evidence type="ECO:0000313" key="7">
    <source>
        <dbReference type="EMBL" id="KIN05587.1"/>
    </source>
</evidence>
<protein>
    <submittedName>
        <fullName evidence="7">Glycoside hydrolase family 16 protein</fullName>
    </submittedName>
</protein>
<comment type="subcellular location">
    <subcellularLocation>
        <location evidence="1">Membrane</location>
    </subcellularLocation>
</comment>
<reference evidence="7 8" key="1">
    <citation type="submission" date="2014-04" db="EMBL/GenBank/DDBJ databases">
        <authorList>
            <consortium name="DOE Joint Genome Institute"/>
            <person name="Kuo A."/>
            <person name="Martino E."/>
            <person name="Perotto S."/>
            <person name="Kohler A."/>
            <person name="Nagy L.G."/>
            <person name="Floudas D."/>
            <person name="Copeland A."/>
            <person name="Barry K.W."/>
            <person name="Cichocki N."/>
            <person name="Veneault-Fourrey C."/>
            <person name="LaButti K."/>
            <person name="Lindquist E.A."/>
            <person name="Lipzen A."/>
            <person name="Lundell T."/>
            <person name="Morin E."/>
            <person name="Murat C."/>
            <person name="Sun H."/>
            <person name="Tunlid A."/>
            <person name="Henrissat B."/>
            <person name="Grigoriev I.V."/>
            <person name="Hibbett D.S."/>
            <person name="Martin F."/>
            <person name="Nordberg H.P."/>
            <person name="Cantor M.N."/>
            <person name="Hua S.X."/>
        </authorList>
    </citation>
    <scope>NUCLEOTIDE SEQUENCE [LARGE SCALE GENOMIC DNA]</scope>
    <source>
        <strain evidence="7 8">Zn</strain>
    </source>
</reference>
<evidence type="ECO:0000313" key="8">
    <source>
        <dbReference type="Proteomes" id="UP000054321"/>
    </source>
</evidence>
<dbReference type="SUPFAM" id="SSF49899">
    <property type="entry name" value="Concanavalin A-like lectins/glucanases"/>
    <property type="match status" value="1"/>
</dbReference>
<keyword evidence="6" id="KW-0812">Transmembrane</keyword>
<dbReference type="HOGENOM" id="CLU_976943_0_0_1"/>
<accession>A0A0C3HTP4</accession>
<dbReference type="PANTHER" id="PTHR31361">
    <property type="entry name" value="BETA-GLUCAN SYNTHESIS-ASSOCIATED PROTEIN KRE6-RELATED"/>
    <property type="match status" value="1"/>
</dbReference>
<keyword evidence="7" id="KW-0378">Hydrolase</keyword>
<gene>
    <name evidence="7" type="ORF">OIDMADRAFT_141318</name>
</gene>
<name>A0A0C3HTP4_OIDMZ</name>
<keyword evidence="2 6" id="KW-0472">Membrane</keyword>
<feature type="region of interest" description="Disordered" evidence="5">
    <location>
        <begin position="34"/>
        <end position="54"/>
    </location>
</feature>
<dbReference type="Gene3D" id="2.60.120.200">
    <property type="match status" value="1"/>
</dbReference>
<sequence>MTGPVLIDWLNEICVLPSSKTFLTPAMVRGPQSFNDYSPESPSPLSSRKTSWESAKRRDGLNGLFFSPFGDANARSREGSDDINTQTASQKYNIIPSPDLIIHPEDVEMDDYLHNPDPNEPDRNTCDIWSKRGMNVGGWIIVTLGVLALFVSYPVLYDLVISLSLLADKYTWKIDHRSLRPNGNVGQRVMPQEPMAIIMNFGISNSFAQVFLANLAELLPASMRIDYIRVHQDSSQVSLTCDPEGYETTEYIRRHSEAYNNPNLTLWKDAGYSWPRNTLVDECKL</sequence>
<evidence type="ECO:0000256" key="3">
    <source>
        <dbReference type="ARBA" id="ARBA00023180"/>
    </source>
</evidence>
<feature type="transmembrane region" description="Helical" evidence="6">
    <location>
        <begin position="136"/>
        <end position="156"/>
    </location>
</feature>
<dbReference type="PANTHER" id="PTHR31361:SF1">
    <property type="entry name" value="BETA-GLUCAN SYNTHESIS-ASSOCIATED PROTEIN KRE6-RELATED"/>
    <property type="match status" value="1"/>
</dbReference>
<evidence type="ECO:0000256" key="5">
    <source>
        <dbReference type="SAM" id="MobiDB-lite"/>
    </source>
</evidence>
<keyword evidence="4" id="KW-0961">Cell wall biogenesis/degradation</keyword>
<dbReference type="InterPro" id="IPR013320">
    <property type="entry name" value="ConA-like_dom_sf"/>
</dbReference>
<dbReference type="AlphaFoldDB" id="A0A0C3HTP4"/>
<dbReference type="GO" id="GO:0031505">
    <property type="term" value="P:fungal-type cell wall organization"/>
    <property type="evidence" value="ECO:0007669"/>
    <property type="project" value="TreeGrafter"/>
</dbReference>
<keyword evidence="6" id="KW-1133">Transmembrane helix</keyword>
<keyword evidence="3" id="KW-0325">Glycoprotein</keyword>
<organism evidence="7 8">
    <name type="scientific">Oidiodendron maius (strain Zn)</name>
    <dbReference type="NCBI Taxonomy" id="913774"/>
    <lineage>
        <taxon>Eukaryota</taxon>
        <taxon>Fungi</taxon>
        <taxon>Dikarya</taxon>
        <taxon>Ascomycota</taxon>
        <taxon>Pezizomycotina</taxon>
        <taxon>Leotiomycetes</taxon>
        <taxon>Leotiomycetes incertae sedis</taxon>
        <taxon>Myxotrichaceae</taxon>
        <taxon>Oidiodendron</taxon>
    </lineage>
</organism>
<dbReference type="GO" id="GO:0005886">
    <property type="term" value="C:plasma membrane"/>
    <property type="evidence" value="ECO:0007669"/>
    <property type="project" value="TreeGrafter"/>
</dbReference>
<dbReference type="EMBL" id="KN832871">
    <property type="protein sequence ID" value="KIN05587.1"/>
    <property type="molecule type" value="Genomic_DNA"/>
</dbReference>
<keyword evidence="8" id="KW-1185">Reference proteome</keyword>
<dbReference type="STRING" id="913774.A0A0C3HTP4"/>
<dbReference type="GO" id="GO:0006078">
    <property type="term" value="P:(1-&gt;6)-beta-D-glucan biosynthetic process"/>
    <property type="evidence" value="ECO:0007669"/>
    <property type="project" value="TreeGrafter"/>
</dbReference>
<dbReference type="InterPro" id="IPR005629">
    <property type="entry name" value="Skn1/Kre6/Sbg1"/>
</dbReference>
<evidence type="ECO:0000256" key="1">
    <source>
        <dbReference type="ARBA" id="ARBA00004370"/>
    </source>
</evidence>
<proteinExistence type="predicted"/>
<feature type="compositionally biased region" description="Polar residues" evidence="5">
    <location>
        <begin position="34"/>
        <end position="49"/>
    </location>
</feature>
<reference evidence="8" key="2">
    <citation type="submission" date="2015-01" db="EMBL/GenBank/DDBJ databases">
        <title>Evolutionary Origins and Diversification of the Mycorrhizal Mutualists.</title>
        <authorList>
            <consortium name="DOE Joint Genome Institute"/>
            <consortium name="Mycorrhizal Genomics Consortium"/>
            <person name="Kohler A."/>
            <person name="Kuo A."/>
            <person name="Nagy L.G."/>
            <person name="Floudas D."/>
            <person name="Copeland A."/>
            <person name="Barry K.W."/>
            <person name="Cichocki N."/>
            <person name="Veneault-Fourrey C."/>
            <person name="LaButti K."/>
            <person name="Lindquist E.A."/>
            <person name="Lipzen A."/>
            <person name="Lundell T."/>
            <person name="Morin E."/>
            <person name="Murat C."/>
            <person name="Riley R."/>
            <person name="Ohm R."/>
            <person name="Sun H."/>
            <person name="Tunlid A."/>
            <person name="Henrissat B."/>
            <person name="Grigoriev I.V."/>
            <person name="Hibbett D.S."/>
            <person name="Martin F."/>
        </authorList>
    </citation>
    <scope>NUCLEOTIDE SEQUENCE [LARGE SCALE GENOMIC DNA]</scope>
    <source>
        <strain evidence="8">Zn</strain>
    </source>
</reference>
<dbReference type="Proteomes" id="UP000054321">
    <property type="component" value="Unassembled WGS sequence"/>
</dbReference>
<dbReference type="InParanoid" id="A0A0C3HTP4"/>